<proteinExistence type="predicted"/>
<reference evidence="1 2" key="1">
    <citation type="journal article" date="2021" name="Hortic Res">
        <title>High-quality reference genome and annotation aids understanding of berry development for evergreen blueberry (Vaccinium darrowii).</title>
        <authorList>
            <person name="Yu J."/>
            <person name="Hulse-Kemp A.M."/>
            <person name="Babiker E."/>
            <person name="Staton M."/>
        </authorList>
    </citation>
    <scope>NUCLEOTIDE SEQUENCE [LARGE SCALE GENOMIC DNA]</scope>
    <source>
        <strain evidence="2">cv. NJ 8807/NJ 8810</strain>
        <tissue evidence="1">Young leaf</tissue>
    </source>
</reference>
<protein>
    <submittedName>
        <fullName evidence="1">Uncharacterized protein</fullName>
    </submittedName>
</protein>
<gene>
    <name evidence="1" type="ORF">Vadar_004873</name>
</gene>
<dbReference type="Proteomes" id="UP000828048">
    <property type="component" value="Chromosome 9"/>
</dbReference>
<dbReference type="EMBL" id="CM037159">
    <property type="protein sequence ID" value="KAH7865301.1"/>
    <property type="molecule type" value="Genomic_DNA"/>
</dbReference>
<evidence type="ECO:0000313" key="1">
    <source>
        <dbReference type="EMBL" id="KAH7865301.1"/>
    </source>
</evidence>
<sequence>MSWLSKMGTYNIQINGVTLIVKVVDRAALVTTELSHLRSLIGTTTTVGFMVKSNPAGEFKNGVYCHYDLQYSNRAILQLCVGDRCLVILLTHLDSFPQSLKDFLNDEGINFVGDQMSYGLSILKSSHGIELRTGVNYIEVSEFAARVLKKPKLWGCFLATTEKEVGFSRGECSKSVPIDDWGAKVFSVGEMEYAVQDVYSCYQIGNKLLNMLK</sequence>
<evidence type="ECO:0000313" key="2">
    <source>
        <dbReference type="Proteomes" id="UP000828048"/>
    </source>
</evidence>
<comment type="caution">
    <text evidence="1">The sequence shown here is derived from an EMBL/GenBank/DDBJ whole genome shotgun (WGS) entry which is preliminary data.</text>
</comment>
<organism evidence="1 2">
    <name type="scientific">Vaccinium darrowii</name>
    <dbReference type="NCBI Taxonomy" id="229202"/>
    <lineage>
        <taxon>Eukaryota</taxon>
        <taxon>Viridiplantae</taxon>
        <taxon>Streptophyta</taxon>
        <taxon>Embryophyta</taxon>
        <taxon>Tracheophyta</taxon>
        <taxon>Spermatophyta</taxon>
        <taxon>Magnoliopsida</taxon>
        <taxon>eudicotyledons</taxon>
        <taxon>Gunneridae</taxon>
        <taxon>Pentapetalae</taxon>
        <taxon>asterids</taxon>
        <taxon>Ericales</taxon>
        <taxon>Ericaceae</taxon>
        <taxon>Vaccinioideae</taxon>
        <taxon>Vaccinieae</taxon>
        <taxon>Vaccinium</taxon>
    </lineage>
</organism>
<keyword evidence="2" id="KW-1185">Reference proteome</keyword>
<accession>A0ACB7ZIJ0</accession>
<name>A0ACB7ZIJ0_9ERIC</name>